<protein>
    <submittedName>
        <fullName evidence="2">Uncharacterized protein</fullName>
    </submittedName>
</protein>
<accession>A0A9W7CI29</accession>
<proteinExistence type="predicted"/>
<evidence type="ECO:0000313" key="2">
    <source>
        <dbReference type="EMBL" id="GMI05039.1"/>
    </source>
</evidence>
<feature type="compositionally biased region" description="Basic residues" evidence="1">
    <location>
        <begin position="132"/>
        <end position="142"/>
    </location>
</feature>
<evidence type="ECO:0000256" key="1">
    <source>
        <dbReference type="SAM" id="MobiDB-lite"/>
    </source>
</evidence>
<dbReference type="Proteomes" id="UP001165122">
    <property type="component" value="Unassembled WGS sequence"/>
</dbReference>
<feature type="region of interest" description="Disordered" evidence="1">
    <location>
        <begin position="184"/>
        <end position="207"/>
    </location>
</feature>
<reference evidence="3" key="1">
    <citation type="journal article" date="2023" name="Commun. Biol.">
        <title>Genome analysis of Parmales, the sister group of diatoms, reveals the evolutionary specialization of diatoms from phago-mixotrophs to photoautotrophs.</title>
        <authorList>
            <person name="Ban H."/>
            <person name="Sato S."/>
            <person name="Yoshikawa S."/>
            <person name="Yamada K."/>
            <person name="Nakamura Y."/>
            <person name="Ichinomiya M."/>
            <person name="Sato N."/>
            <person name="Blanc-Mathieu R."/>
            <person name="Endo H."/>
            <person name="Kuwata A."/>
            <person name="Ogata H."/>
        </authorList>
    </citation>
    <scope>NUCLEOTIDE SEQUENCE [LARGE SCALE GENOMIC DNA]</scope>
    <source>
        <strain evidence="3">NIES 3700</strain>
    </source>
</reference>
<sequence>MSPLVVPISVPISATLGIATTVPSLGIAPPIVSLNSSLTSSLTSSIAPPSPTYTTVPVAIPKEPKMPPKDLTYPPVRPNPVGIVPGIVPPPQVHLPLSSSSPPNSTAYTKIVQPLKRGRRPKTGVERDKNGRIKKPSKTKPSHHQEVPVVLELNESDVERDKQGRIVRTCDICQEYKTGHLNSLKAHKASKHGVGGEPESGGAKRRR</sequence>
<gene>
    <name evidence="2" type="ORF">TrLO_g2875</name>
</gene>
<feature type="region of interest" description="Disordered" evidence="1">
    <location>
        <begin position="117"/>
        <end position="148"/>
    </location>
</feature>
<dbReference type="EMBL" id="BRXW01000080">
    <property type="protein sequence ID" value="GMI05039.1"/>
    <property type="molecule type" value="Genomic_DNA"/>
</dbReference>
<dbReference type="AlphaFoldDB" id="A0A9W7CI29"/>
<evidence type="ECO:0000313" key="3">
    <source>
        <dbReference type="Proteomes" id="UP001165122"/>
    </source>
</evidence>
<keyword evidence="3" id="KW-1185">Reference proteome</keyword>
<comment type="caution">
    <text evidence="2">The sequence shown here is derived from an EMBL/GenBank/DDBJ whole genome shotgun (WGS) entry which is preliminary data.</text>
</comment>
<organism evidence="2 3">
    <name type="scientific">Triparma laevis f. longispina</name>
    <dbReference type="NCBI Taxonomy" id="1714387"/>
    <lineage>
        <taxon>Eukaryota</taxon>
        <taxon>Sar</taxon>
        <taxon>Stramenopiles</taxon>
        <taxon>Ochrophyta</taxon>
        <taxon>Bolidophyceae</taxon>
        <taxon>Parmales</taxon>
        <taxon>Triparmaceae</taxon>
        <taxon>Triparma</taxon>
    </lineage>
</organism>
<name>A0A9W7CI29_9STRA</name>